<proteinExistence type="predicted"/>
<keyword evidence="2" id="KW-1185">Reference proteome</keyword>
<dbReference type="Gene3D" id="2.60.40.2030">
    <property type="match status" value="1"/>
</dbReference>
<evidence type="ECO:0000313" key="2">
    <source>
        <dbReference type="Proteomes" id="UP000199559"/>
    </source>
</evidence>
<gene>
    <name evidence="1" type="ORF">SAMN05443431_10872</name>
</gene>
<dbReference type="Proteomes" id="UP000199559">
    <property type="component" value="Unassembled WGS sequence"/>
</dbReference>
<dbReference type="RefSeq" id="WP_090841303.1">
    <property type="nucleotide sequence ID" value="NZ_FORM01000008.1"/>
</dbReference>
<evidence type="ECO:0000313" key="1">
    <source>
        <dbReference type="EMBL" id="SFJ47910.1"/>
    </source>
</evidence>
<dbReference type="EMBL" id="FORM01000008">
    <property type="protein sequence ID" value="SFJ47910.1"/>
    <property type="molecule type" value="Genomic_DNA"/>
</dbReference>
<reference evidence="2" key="1">
    <citation type="submission" date="2016-10" db="EMBL/GenBank/DDBJ databases">
        <authorList>
            <person name="Varghese N."/>
            <person name="Submissions S."/>
        </authorList>
    </citation>
    <scope>NUCLEOTIDE SEQUENCE [LARGE SCALE GENOMIC DNA]</scope>
    <source>
        <strain evidence="2">DSM 28881</strain>
    </source>
</reference>
<accession>A0A1I3RPD1</accession>
<dbReference type="AlphaFoldDB" id="A0A1I3RPD1"/>
<evidence type="ECO:0008006" key="3">
    <source>
        <dbReference type="Google" id="ProtNLM"/>
    </source>
</evidence>
<dbReference type="PROSITE" id="PS51257">
    <property type="entry name" value="PROKAR_LIPOPROTEIN"/>
    <property type="match status" value="1"/>
</dbReference>
<dbReference type="STRING" id="1144750.SAMN05443431_10872"/>
<sequence>MKKIIFLLAITLGMFSCEEDGALDNEVDNYSGPDVTYFTDGASGSYFVTPAEEPATIQIGSTTTSASDRTFTVVVDAASTATSGVDYSLATTSVTIPANEYFAEIDVQGIFAGVTPEGTNLLLSLEGNGPIEATYNLSIIQLCESDLAGMYSVTTTYGYHDFLPTFSTNTQDVEIMEVDDATYFIQDFSGGLYDGGPYSAPYGTGPDSFDVTFTENCGTIAWENQSDPWGSVVQQPGTTSTVDFDSGVITISWFCNGYGENGVSVYTPL</sequence>
<protein>
    <recommendedName>
        <fullName evidence="3">Calx-beta domain-containing protein</fullName>
    </recommendedName>
</protein>
<organism evidence="1 2">
    <name type="scientific">Olleya namhaensis</name>
    <dbReference type="NCBI Taxonomy" id="1144750"/>
    <lineage>
        <taxon>Bacteria</taxon>
        <taxon>Pseudomonadati</taxon>
        <taxon>Bacteroidota</taxon>
        <taxon>Flavobacteriia</taxon>
        <taxon>Flavobacteriales</taxon>
        <taxon>Flavobacteriaceae</taxon>
    </lineage>
</organism>
<dbReference type="InterPro" id="IPR038081">
    <property type="entry name" value="CalX-like_sf"/>
</dbReference>
<name>A0A1I3RPD1_9FLAO</name>